<gene>
    <name evidence="2" type="ORF">BBBOND_0006320</name>
</gene>
<sequence length="1812" mass="202857">MFILTPNLSNYFKALNDIDSKLISLGHLAGQLGGFVGESDKVTEAIKNAENILNKQYKQCEKCKNQLHNNVVECQDASNCQSITQQIEKLKSLKTTSEGNQNNPRDLLTNLSSGLETFLGFNKDSKGYDGSGIVYSDLDRLCDGVMGFLSGVLSNIKDHLGQHKDTLDVAINTLNTNKHGGKKGFNAAIEKVVEGVRGYNDRVRESNENVKNVITTLISDMSTLNDNVNGLSTHDHVDQIDSHVQHCLAMAEAYKQGIERQRKNNIKDLQNDLEIKVNNVSDLIAYQAKRMYEIWSHKKEDLQHVTTLVGQQLKRAAVLINERTKEYVEGFIVEMTSAIDTLKQSITRADKTLAQYVTGLKSWIEKARQAVLAASKKVADILDAASGNAKPNNKGELLKAVKDLEGNALDLYEAYNAAEQKLAPLVAALKKAIVDLDDKLKDDLRILKGRIEEAIEMYLDEIKQEHFEILKEKIGDRLLIRDGKEDSIDYNWDFLKAVTKTLIKELYSHGTNGEKKGYLGRLVEGIKAWAKKFSEEGDVKFDTIVHGWIKSIMQNNGGVKGWLALYVTENKKYLVSTKMDPGQKELTTEAMGTIADHIKKQLETKLKGGKIPGATVTPKNGEKVQENIKAVYDCIHGFSVQLNAKLMGEEITSGDASQLVKEIVAKIEKDVKNGNSETGYHNYFLERAIKTTLASLQSTSNQVAEELKSFAGIDNANQQSIIGGNVDGAIQNIEDIARHTSAEDVKSFGGKIDAAFEIIKKEIKQLDRVLETSNFKNRIESKFGEAHLDAGAVRKIMTRYGGHLTNDFTNGTLAKAIQDVRKKTFEAFTAVVIDKKVDNKTINKKYDAVTQHLKGLCESIVKAAAADADSAKVKLDMLKDTLIGTATDGELTRLHVKLGELQDKQLHPLVTAATNITTFAYTESAQILKELFQHATEKTNVAKNAIIKNIQKRYVTFLRLQLEKYSSKINVELHELPDAITKDANKGYKGFMQKIHDEANNMQRSTENVSNLKELSSDVAVFYVGLMDTLKTNRDIMPESINITELHDSLYTLLSDLSRFNRPFVHNLSSLSALLDTIRPASYAEDSNPLLECLRKGVKRMCEELDKAYVSVYDGETFGAELVEKQKLTPYGTQLSKVFMSIFEMMHEDLSYLKNQCISKWHNRRIYSGSSMGTFLSNCGYTVSNHDSHQNGELRNKAECDGKHIYSTLVGGFSHVYNSREDTKNAFQNLYDYLPTYYRVCQLPTFSSTRRPCSIYEMLRWLSGLPYNAVYLDLMSDDFADLFDKPKEAKTESISLDGISLEDQTPNTLNAYPQKIKRSDLHDAITHITSLAPTVLTTVVGYGDAYSTYAVDYYCNAPSFVYPSSAADCLTMLIELLRRLLPVFRFLHSRCSNMASEYGWYQCRYGTTIDSSNWHCSDHSKTKVDCQPTSPLMSYLKDSLPGHLPHHVTNVDCKSSCSTCPKNLPGQPCLTPLGFRGFSGSTKTGKDICNVLTKFFTNAHLTTLLCVIPKPPSTLPEHFEFTLSLTKGWHSKIVPLPLTWVQECIKEQSIALYNDTAQLTNALGNAYNSNHGGNGERHPAAERADLSSLSMTKSCLYANADNIQCSPYLYALCSDTYHLLANKHCNLYLSWAVYLPWTFYGYLQALCQSFGNISCQDWGCSRCGNGTKCKKGKHGIDNCKCKGILECRGVLSTFYSYGFTYGNPEVLLNKEGKRYCHNFYQQLKNLLNSKCFTDLFRECDKFIFTIRAPFLWMTVALWSLSLFYLICVMVGRLDVLHIKSHLRIPSSHKITAQSLLAAAQVGRLAKISYLQP</sequence>
<organism evidence="2">
    <name type="scientific">Babesia bigemina</name>
    <dbReference type="NCBI Taxonomy" id="5866"/>
    <lineage>
        <taxon>Eukaryota</taxon>
        <taxon>Sar</taxon>
        <taxon>Alveolata</taxon>
        <taxon>Apicomplexa</taxon>
        <taxon>Aconoidasida</taxon>
        <taxon>Piroplasmida</taxon>
        <taxon>Babesiidae</taxon>
        <taxon>Babesia</taxon>
    </lineage>
</organism>
<reference evidence="2" key="2">
    <citation type="submission" date="2014-06" db="EMBL/GenBank/DDBJ databases">
        <authorList>
            <person name="Aslett M."/>
            <person name="De Silva Nishadi"/>
        </authorList>
    </citation>
    <scope>NUCLEOTIDE SEQUENCE</scope>
    <source>
        <strain evidence="2">Bond</strain>
    </source>
</reference>
<reference evidence="2" key="1">
    <citation type="journal article" date="2014" name="Nucleic Acids Res.">
        <title>The evolutionary dynamics of variant antigen genes in Babesia reveal a history of genomic innovation underlying host-parasite interaction.</title>
        <authorList>
            <person name="Jackson A.P."/>
            <person name="Otto T.D."/>
            <person name="Darby A."/>
            <person name="Ramaprasad A."/>
            <person name="Xia D."/>
            <person name="Echaide I.E."/>
            <person name="Farber M."/>
            <person name="Gahlot S."/>
            <person name="Gamble J."/>
            <person name="Gupta D."/>
            <person name="Gupta Y."/>
            <person name="Jackson L."/>
            <person name="Malandrin L."/>
            <person name="Malas T.B."/>
            <person name="Moussa E."/>
            <person name="Nair M."/>
            <person name="Reid AJ."/>
            <person name="Sanders M."/>
            <person name="Sharma J."/>
            <person name="Tracey A."/>
            <person name="Quail M.A."/>
            <person name="Weir W."/>
            <person name="Wastling J.M."/>
            <person name="Hall N."/>
            <person name="Willadsen P."/>
            <person name="Lingelbach K."/>
            <person name="Shiels B."/>
            <person name="Tait A."/>
            <person name="Berriman M."/>
            <person name="Allred D.R."/>
            <person name="Pain A."/>
        </authorList>
    </citation>
    <scope>NUCLEOTIDE SEQUENCE</scope>
    <source>
        <strain evidence="2">Bond</strain>
    </source>
</reference>
<dbReference type="VEuPathDB" id="PiroplasmaDB:BBBOND_0006320"/>
<dbReference type="KEGG" id="bbig:BBBOND_0006320"/>
<dbReference type="OrthoDB" id="75169at2759"/>
<keyword evidence="1" id="KW-0812">Transmembrane</keyword>
<evidence type="ECO:0000313" key="2">
    <source>
        <dbReference type="EMBL" id="CDR71970.1"/>
    </source>
</evidence>
<feature type="transmembrane region" description="Helical" evidence="1">
    <location>
        <begin position="1750"/>
        <end position="1773"/>
    </location>
</feature>
<dbReference type="EMBL" id="LK055272">
    <property type="protein sequence ID" value="CDR71970.1"/>
    <property type="molecule type" value="Genomic_DNA"/>
</dbReference>
<proteinExistence type="predicted"/>
<dbReference type="RefSeq" id="XP_012770912.1">
    <property type="nucleotide sequence ID" value="XM_012915458.1"/>
</dbReference>
<dbReference type="GeneID" id="24562187"/>
<protein>
    <recommendedName>
        <fullName evidence="3">C3H1-type domain-containing protein</fullName>
    </recommendedName>
</protein>
<evidence type="ECO:0008006" key="3">
    <source>
        <dbReference type="Google" id="ProtNLM"/>
    </source>
</evidence>
<evidence type="ECO:0000256" key="1">
    <source>
        <dbReference type="SAM" id="Phobius"/>
    </source>
</evidence>
<name>A0A061BKH3_BABBI</name>
<keyword evidence="1" id="KW-0472">Membrane</keyword>
<accession>A0A061BKH3</accession>
<keyword evidence="1" id="KW-1133">Transmembrane helix</keyword>